<dbReference type="Pfam" id="PF03466">
    <property type="entry name" value="LysR_substrate"/>
    <property type="match status" value="1"/>
</dbReference>
<feature type="domain" description="HTH lysR-type" evidence="5">
    <location>
        <begin position="10"/>
        <end position="67"/>
    </location>
</feature>
<dbReference type="InterPro" id="IPR036388">
    <property type="entry name" value="WH-like_DNA-bd_sf"/>
</dbReference>
<dbReference type="SUPFAM" id="SSF53850">
    <property type="entry name" value="Periplasmic binding protein-like II"/>
    <property type="match status" value="1"/>
</dbReference>
<dbReference type="PRINTS" id="PR00039">
    <property type="entry name" value="HTHLYSR"/>
</dbReference>
<accession>A0A1X1CZP8</accession>
<keyword evidence="3" id="KW-0238">DNA-binding</keyword>
<dbReference type="EMBL" id="MLFR01000007">
    <property type="protein sequence ID" value="ORM69854.1"/>
    <property type="molecule type" value="Genomic_DNA"/>
</dbReference>
<dbReference type="GO" id="GO:0043565">
    <property type="term" value="F:sequence-specific DNA binding"/>
    <property type="evidence" value="ECO:0007669"/>
    <property type="project" value="TreeGrafter"/>
</dbReference>
<comment type="caution">
    <text evidence="6">The sequence shown here is derived from an EMBL/GenBank/DDBJ whole genome shotgun (WGS) entry which is preliminary data.</text>
</comment>
<dbReference type="InterPro" id="IPR036390">
    <property type="entry name" value="WH_DNA-bd_sf"/>
</dbReference>
<dbReference type="InterPro" id="IPR058163">
    <property type="entry name" value="LysR-type_TF_proteobact-type"/>
</dbReference>
<dbReference type="Pfam" id="PF00126">
    <property type="entry name" value="HTH_1"/>
    <property type="match status" value="1"/>
</dbReference>
<dbReference type="eggNOG" id="COG0583">
    <property type="taxonomic scope" value="Bacteria"/>
</dbReference>
<evidence type="ECO:0000313" key="6">
    <source>
        <dbReference type="EMBL" id="ORM69854.1"/>
    </source>
</evidence>
<dbReference type="InterPro" id="IPR000847">
    <property type="entry name" value="LysR_HTH_N"/>
</dbReference>
<gene>
    <name evidence="6" type="ORF">HA51_09835</name>
</gene>
<evidence type="ECO:0000256" key="1">
    <source>
        <dbReference type="ARBA" id="ARBA00009437"/>
    </source>
</evidence>
<dbReference type="PANTHER" id="PTHR30537">
    <property type="entry name" value="HTH-TYPE TRANSCRIPTIONAL REGULATOR"/>
    <property type="match status" value="1"/>
</dbReference>
<dbReference type="GO" id="GO:0003700">
    <property type="term" value="F:DNA-binding transcription factor activity"/>
    <property type="evidence" value="ECO:0007669"/>
    <property type="project" value="InterPro"/>
</dbReference>
<evidence type="ECO:0000256" key="3">
    <source>
        <dbReference type="ARBA" id="ARBA00023125"/>
    </source>
</evidence>
<dbReference type="Gene3D" id="1.10.10.10">
    <property type="entry name" value="Winged helix-like DNA-binding domain superfamily/Winged helix DNA-binding domain"/>
    <property type="match status" value="1"/>
</dbReference>
<dbReference type="Proteomes" id="UP000193558">
    <property type="component" value="Unassembled WGS sequence"/>
</dbReference>
<dbReference type="InterPro" id="IPR005119">
    <property type="entry name" value="LysR_subst-bd"/>
</dbReference>
<dbReference type="AlphaFoldDB" id="A0A1X1CZP8"/>
<name>A0A1X1CZP8_9GAMM</name>
<reference evidence="6 7" key="1">
    <citation type="journal article" date="2017" name="Antonie Van Leeuwenhoek">
        <title>Phylogenomic resolution of the bacterial genus Pantoea and its relationship with Erwinia and Tatumella.</title>
        <authorList>
            <person name="Palmer M."/>
            <person name="Steenkamp E.T."/>
            <person name="Coetzee M.P."/>
            <person name="Chan W.Y."/>
            <person name="van Zyl E."/>
            <person name="De Maayer P."/>
            <person name="Coutinho T.A."/>
            <person name="Blom J."/>
            <person name="Smits T.H."/>
            <person name="Duffy B."/>
            <person name="Venter S.N."/>
        </authorList>
    </citation>
    <scope>NUCLEOTIDE SEQUENCE [LARGE SCALE GENOMIC DNA]</scope>
    <source>
        <strain evidence="6 7">LMG 26275</strain>
    </source>
</reference>
<comment type="similarity">
    <text evidence="1">Belongs to the LysR transcriptional regulatory family.</text>
</comment>
<proteinExistence type="inferred from homology"/>
<evidence type="ECO:0000313" key="7">
    <source>
        <dbReference type="Proteomes" id="UP000193558"/>
    </source>
</evidence>
<dbReference type="Gene3D" id="3.40.190.290">
    <property type="match status" value="1"/>
</dbReference>
<evidence type="ECO:0000259" key="5">
    <source>
        <dbReference type="PROSITE" id="PS50931"/>
    </source>
</evidence>
<dbReference type="FunFam" id="1.10.10.10:FF:000001">
    <property type="entry name" value="LysR family transcriptional regulator"/>
    <property type="match status" value="1"/>
</dbReference>
<protein>
    <submittedName>
        <fullName evidence="6">LysR family transcriptional regulator</fullName>
    </submittedName>
</protein>
<evidence type="ECO:0000256" key="2">
    <source>
        <dbReference type="ARBA" id="ARBA00023015"/>
    </source>
</evidence>
<sequence>MLNKSRESRTSTDDLAFFVRVAALESLTAAARELGLSLPAVSKRLSLLEQRLGVQLLRRTTRRLELTAEGKRYLEGARPLLDQLAELEESVSGQTAVLRGSLNINASFGFGRRHVAPCVSRFAALHPEVSLSLQLSSQPLNFLDAHIDIDIRIGEPPDARLMARKLRTNPRVLCCAPSYADRCGLPASISALAQHNCILLRQYESDFALWRLSNAEQQLTQKVHGSLITNDGEVAMQYAVDGHGILLRSWWDAQHSIERGELLHVLPEWSAVDGDIFAVWRPQRQLPARISAFVDFLQSSLSR</sequence>
<dbReference type="GO" id="GO:0006351">
    <property type="term" value="P:DNA-templated transcription"/>
    <property type="evidence" value="ECO:0007669"/>
    <property type="project" value="TreeGrafter"/>
</dbReference>
<dbReference type="OrthoDB" id="9786526at2"/>
<dbReference type="PANTHER" id="PTHR30537:SF5">
    <property type="entry name" value="HTH-TYPE TRANSCRIPTIONAL ACTIVATOR TTDR-RELATED"/>
    <property type="match status" value="1"/>
</dbReference>
<keyword evidence="4" id="KW-0804">Transcription</keyword>
<dbReference type="PROSITE" id="PS50931">
    <property type="entry name" value="HTH_LYSR"/>
    <property type="match status" value="1"/>
</dbReference>
<organism evidence="6 7">
    <name type="scientific">Pantoea rwandensis</name>
    <dbReference type="NCBI Taxonomy" id="1076550"/>
    <lineage>
        <taxon>Bacteria</taxon>
        <taxon>Pseudomonadati</taxon>
        <taxon>Pseudomonadota</taxon>
        <taxon>Gammaproteobacteria</taxon>
        <taxon>Enterobacterales</taxon>
        <taxon>Erwiniaceae</taxon>
        <taxon>Pantoea</taxon>
    </lineage>
</organism>
<dbReference type="STRING" id="1076550.LH22_00325"/>
<evidence type="ECO:0000256" key="4">
    <source>
        <dbReference type="ARBA" id="ARBA00023163"/>
    </source>
</evidence>
<keyword evidence="2" id="KW-0805">Transcription regulation</keyword>
<dbReference type="FunFam" id="3.40.190.290:FF:000001">
    <property type="entry name" value="Transcriptional regulator, LysR family"/>
    <property type="match status" value="1"/>
</dbReference>
<dbReference type="RefSeq" id="WP_084934370.1">
    <property type="nucleotide sequence ID" value="NZ_MLFR01000007.1"/>
</dbReference>
<dbReference type="SUPFAM" id="SSF46785">
    <property type="entry name" value="Winged helix' DNA-binding domain"/>
    <property type="match status" value="1"/>
</dbReference>